<proteinExistence type="inferred from homology"/>
<evidence type="ECO:0000259" key="7">
    <source>
        <dbReference type="PROSITE" id="PS50271"/>
    </source>
</evidence>
<dbReference type="InterPro" id="IPR038765">
    <property type="entry name" value="Papain-like_cys_pep_sf"/>
</dbReference>
<dbReference type="SUPFAM" id="SSF54001">
    <property type="entry name" value="Cysteine proteinases"/>
    <property type="match status" value="1"/>
</dbReference>
<dbReference type="Gene3D" id="3.90.70.10">
    <property type="entry name" value="Cysteine proteinases"/>
    <property type="match status" value="1"/>
</dbReference>
<dbReference type="PANTHER" id="PTHR24006">
    <property type="entry name" value="UBIQUITIN CARBOXYL-TERMINAL HYDROLASE"/>
    <property type="match status" value="1"/>
</dbReference>
<evidence type="ECO:0000256" key="3">
    <source>
        <dbReference type="ARBA" id="ARBA00022833"/>
    </source>
</evidence>
<evidence type="ECO:0000256" key="4">
    <source>
        <dbReference type="PROSITE-ProRule" id="PRU00502"/>
    </source>
</evidence>
<dbReference type="PROSITE" id="PS00972">
    <property type="entry name" value="USP_1"/>
    <property type="match status" value="1"/>
</dbReference>
<dbReference type="PROSITE" id="PS50235">
    <property type="entry name" value="USP_3"/>
    <property type="match status" value="1"/>
</dbReference>
<keyword evidence="5" id="KW-0833">Ubl conjugation pathway</keyword>
<protein>
    <recommendedName>
        <fullName evidence="5">Ubiquitin carboxyl-terminal hydrolase</fullName>
        <ecNumber evidence="5">3.4.19.12</ecNumber>
    </recommendedName>
</protein>
<comment type="caution">
    <text evidence="8">The sequence shown here is derived from an EMBL/GenBank/DDBJ whole genome shotgun (WGS) entry which is preliminary data.</text>
</comment>
<gene>
    <name evidence="8" type="ORF">K7432_002767</name>
</gene>
<feature type="domain" description="USP" evidence="6">
    <location>
        <begin position="189"/>
        <end position="508"/>
    </location>
</feature>
<dbReference type="Pfam" id="PF02148">
    <property type="entry name" value="zf-UBP"/>
    <property type="match status" value="1"/>
</dbReference>
<keyword evidence="5" id="KW-0788">Thiol protease</keyword>
<dbReference type="Pfam" id="PF00443">
    <property type="entry name" value="UCH"/>
    <property type="match status" value="1"/>
</dbReference>
<comment type="similarity">
    <text evidence="5">Belongs to the peptidase C19 family.</text>
</comment>
<name>A0ABR2W767_9FUNG</name>
<dbReference type="InterPro" id="IPR013083">
    <property type="entry name" value="Znf_RING/FYVE/PHD"/>
</dbReference>
<keyword evidence="5" id="KW-0645">Protease</keyword>
<dbReference type="InterPro" id="IPR001394">
    <property type="entry name" value="Peptidase_C19_UCH"/>
</dbReference>
<dbReference type="Proteomes" id="UP001479436">
    <property type="component" value="Unassembled WGS sequence"/>
</dbReference>
<keyword evidence="3" id="KW-0862">Zinc</keyword>
<sequence>MSIGSLVTSYNVFHTPASGCAHLETCKNEILEAYRILVRYVYLCRYRGGLLQTEKRVSGKKRAKISAELPFLVCTDCRYTVGRIHGCLHCSYLGCWNQSHLQVHLIDKDHIFAMDLNRFTVYCNNCNDYIYDIEFDRVHDEEKLHTYMTVSKYIEPHIKSPRYIDWRPNEAEITALRNQATMRRCEGLRGLRNLGSTCFMNVIIQVFVHNPLLRAYYLCDKHDVTGCPKKPCLSCEMDKLFNELYSGKKEPYGPCTFLHCMWLSSTELAGYAQQDAHEFFISALNQIHTSAEGSKNHDCRCIIHQTFAGILQSDVTCLKCGNITTAYDPVLDVSLDVKATARKRKSSKRDDSSHSLLDCLTRYTNPEKLGPKEYSCSKCSNTFQEATKQLSFKALPPVLSIQLKRFEHTSSASKIESLIRIPYELNMTPYTSIGKGSRDNSQLKTPLPSLQYKLFAVVNHEGKIDTGHYTVAIRHREEWFRLDDHMVSLAQPSDIVSDKAYMCFYIKDVLDYELPYAEQEDIEKEEEVELKGSIGSTPFSGFGVPENETDFFLGDDWD</sequence>
<dbReference type="SUPFAM" id="SSF57850">
    <property type="entry name" value="RING/U-box"/>
    <property type="match status" value="1"/>
</dbReference>
<dbReference type="PROSITE" id="PS00973">
    <property type="entry name" value="USP_2"/>
    <property type="match status" value="1"/>
</dbReference>
<reference evidence="8 9" key="1">
    <citation type="submission" date="2023-04" db="EMBL/GenBank/DDBJ databases">
        <title>Genome of Basidiobolus ranarum AG-B5.</title>
        <authorList>
            <person name="Stajich J.E."/>
            <person name="Carter-House D."/>
            <person name="Gryganskyi A."/>
        </authorList>
    </citation>
    <scope>NUCLEOTIDE SEQUENCE [LARGE SCALE GENOMIC DNA]</scope>
    <source>
        <strain evidence="8 9">AG-B5</strain>
    </source>
</reference>
<dbReference type="InterPro" id="IPR028889">
    <property type="entry name" value="USP"/>
</dbReference>
<dbReference type="SMART" id="SM00290">
    <property type="entry name" value="ZnF_UBP"/>
    <property type="match status" value="1"/>
</dbReference>
<evidence type="ECO:0000256" key="2">
    <source>
        <dbReference type="ARBA" id="ARBA00022771"/>
    </source>
</evidence>
<keyword evidence="2 4" id="KW-0863">Zinc-finger</keyword>
<evidence type="ECO:0000259" key="6">
    <source>
        <dbReference type="PROSITE" id="PS50235"/>
    </source>
</evidence>
<dbReference type="CDD" id="cd02660">
    <property type="entry name" value="Peptidase_C19D"/>
    <property type="match status" value="1"/>
</dbReference>
<dbReference type="InterPro" id="IPR050164">
    <property type="entry name" value="Peptidase_C19"/>
</dbReference>
<dbReference type="InterPro" id="IPR001607">
    <property type="entry name" value="Znf_UBP"/>
</dbReference>
<dbReference type="Gene3D" id="3.30.40.10">
    <property type="entry name" value="Zinc/RING finger domain, C3HC4 (zinc finger)"/>
    <property type="match status" value="1"/>
</dbReference>
<keyword evidence="5" id="KW-0378">Hydrolase</keyword>
<evidence type="ECO:0000256" key="1">
    <source>
        <dbReference type="ARBA" id="ARBA00022723"/>
    </source>
</evidence>
<evidence type="ECO:0000313" key="8">
    <source>
        <dbReference type="EMBL" id="KAK9722280.1"/>
    </source>
</evidence>
<dbReference type="InterPro" id="IPR018200">
    <property type="entry name" value="USP_CS"/>
</dbReference>
<comment type="catalytic activity">
    <reaction evidence="5">
        <text>Thiol-dependent hydrolysis of ester, thioester, amide, peptide and isopeptide bonds formed by the C-terminal Gly of ubiquitin (a 76-residue protein attached to proteins as an intracellular targeting signal).</text>
        <dbReference type="EC" id="3.4.19.12"/>
    </reaction>
</comment>
<organism evidence="8 9">
    <name type="scientific">Basidiobolus ranarum</name>
    <dbReference type="NCBI Taxonomy" id="34480"/>
    <lineage>
        <taxon>Eukaryota</taxon>
        <taxon>Fungi</taxon>
        <taxon>Fungi incertae sedis</taxon>
        <taxon>Zoopagomycota</taxon>
        <taxon>Entomophthoromycotina</taxon>
        <taxon>Basidiobolomycetes</taxon>
        <taxon>Basidiobolales</taxon>
        <taxon>Basidiobolaceae</taxon>
        <taxon>Basidiobolus</taxon>
    </lineage>
</organism>
<dbReference type="PROSITE" id="PS50271">
    <property type="entry name" value="ZF_UBP"/>
    <property type="match status" value="1"/>
</dbReference>
<accession>A0ABR2W767</accession>
<dbReference type="PANTHER" id="PTHR24006:SF937">
    <property type="entry name" value="UBIQUITIN CARBOXYL-TERMINAL HYDROLASE"/>
    <property type="match status" value="1"/>
</dbReference>
<dbReference type="EMBL" id="JASJQH010006953">
    <property type="protein sequence ID" value="KAK9722280.1"/>
    <property type="molecule type" value="Genomic_DNA"/>
</dbReference>
<dbReference type="EC" id="3.4.19.12" evidence="5"/>
<keyword evidence="1" id="KW-0479">Metal-binding</keyword>
<evidence type="ECO:0000256" key="5">
    <source>
        <dbReference type="RuleBase" id="RU366025"/>
    </source>
</evidence>
<evidence type="ECO:0000313" key="9">
    <source>
        <dbReference type="Proteomes" id="UP001479436"/>
    </source>
</evidence>
<feature type="domain" description="UBP-type" evidence="7">
    <location>
        <begin position="42"/>
        <end position="151"/>
    </location>
</feature>
<keyword evidence="9" id="KW-1185">Reference proteome</keyword>